<protein>
    <submittedName>
        <fullName evidence="2">Uncharacterized protein</fullName>
    </submittedName>
</protein>
<dbReference type="Proteomes" id="UP000266673">
    <property type="component" value="Unassembled WGS sequence"/>
</dbReference>
<sequence length="78" mass="9144">MSSSLELVKLVGRKAVRVLVNLFSVLWFYIAYFCSGAFRRWFIYDWNVLSAIALDLSTLIIFHNIMANHGMLLFREVR</sequence>
<organism evidence="2 3">
    <name type="scientific">Gigaspora rosea</name>
    <dbReference type="NCBI Taxonomy" id="44941"/>
    <lineage>
        <taxon>Eukaryota</taxon>
        <taxon>Fungi</taxon>
        <taxon>Fungi incertae sedis</taxon>
        <taxon>Mucoromycota</taxon>
        <taxon>Glomeromycotina</taxon>
        <taxon>Glomeromycetes</taxon>
        <taxon>Diversisporales</taxon>
        <taxon>Gigasporaceae</taxon>
        <taxon>Gigaspora</taxon>
    </lineage>
</organism>
<evidence type="ECO:0000256" key="1">
    <source>
        <dbReference type="SAM" id="Phobius"/>
    </source>
</evidence>
<evidence type="ECO:0000313" key="2">
    <source>
        <dbReference type="EMBL" id="RIB12670.1"/>
    </source>
</evidence>
<evidence type="ECO:0000313" key="3">
    <source>
        <dbReference type="Proteomes" id="UP000266673"/>
    </source>
</evidence>
<dbReference type="AlphaFoldDB" id="A0A397UR45"/>
<accession>A0A397UR45</accession>
<keyword evidence="1" id="KW-0472">Membrane</keyword>
<feature type="transmembrane region" description="Helical" evidence="1">
    <location>
        <begin position="15"/>
        <end position="34"/>
    </location>
</feature>
<name>A0A397UR45_9GLOM</name>
<gene>
    <name evidence="2" type="ORF">C2G38_2100330</name>
</gene>
<keyword evidence="1" id="KW-0812">Transmembrane</keyword>
<dbReference type="EMBL" id="QKWP01001000">
    <property type="protein sequence ID" value="RIB12670.1"/>
    <property type="molecule type" value="Genomic_DNA"/>
</dbReference>
<comment type="caution">
    <text evidence="2">The sequence shown here is derived from an EMBL/GenBank/DDBJ whole genome shotgun (WGS) entry which is preliminary data.</text>
</comment>
<feature type="transmembrane region" description="Helical" evidence="1">
    <location>
        <begin position="46"/>
        <end position="66"/>
    </location>
</feature>
<keyword evidence="1" id="KW-1133">Transmembrane helix</keyword>
<reference evidence="2 3" key="1">
    <citation type="submission" date="2018-06" db="EMBL/GenBank/DDBJ databases">
        <title>Comparative genomics reveals the genomic features of Rhizophagus irregularis, R. cerebriforme, R. diaphanum and Gigaspora rosea, and their symbiotic lifestyle signature.</title>
        <authorList>
            <person name="Morin E."/>
            <person name="San Clemente H."/>
            <person name="Chen E.C.H."/>
            <person name="De La Providencia I."/>
            <person name="Hainaut M."/>
            <person name="Kuo A."/>
            <person name="Kohler A."/>
            <person name="Murat C."/>
            <person name="Tang N."/>
            <person name="Roy S."/>
            <person name="Loubradou J."/>
            <person name="Henrissat B."/>
            <person name="Grigoriev I.V."/>
            <person name="Corradi N."/>
            <person name="Roux C."/>
            <person name="Martin F.M."/>
        </authorList>
    </citation>
    <scope>NUCLEOTIDE SEQUENCE [LARGE SCALE GENOMIC DNA]</scope>
    <source>
        <strain evidence="2 3">DAOM 194757</strain>
    </source>
</reference>
<keyword evidence="3" id="KW-1185">Reference proteome</keyword>
<proteinExistence type="predicted"/>